<evidence type="ECO:0000259" key="7">
    <source>
        <dbReference type="Pfam" id="PF12698"/>
    </source>
</evidence>
<evidence type="ECO:0000256" key="4">
    <source>
        <dbReference type="ARBA" id="ARBA00023136"/>
    </source>
</evidence>
<dbReference type="RefSeq" id="WP_012047982.1">
    <property type="nucleotide sequence ID" value="NC_009698.1"/>
</dbReference>
<dbReference type="GO" id="GO:0140359">
    <property type="term" value="F:ABC-type transporter activity"/>
    <property type="evidence" value="ECO:0007669"/>
    <property type="project" value="InterPro"/>
</dbReference>
<dbReference type="EMBL" id="AM412317">
    <property type="protein sequence ID" value="CAL84489.1"/>
    <property type="molecule type" value="Genomic_DNA"/>
</dbReference>
<accession>A5I609</accession>
<dbReference type="AlphaFoldDB" id="A5I609"/>
<dbReference type="GO" id="GO:0016020">
    <property type="term" value="C:membrane"/>
    <property type="evidence" value="ECO:0007669"/>
    <property type="project" value="UniProtKB-SubCell"/>
</dbReference>
<feature type="domain" description="ABC-2 type transporter transmembrane" evidence="7">
    <location>
        <begin position="22"/>
        <end position="161"/>
    </location>
</feature>
<evidence type="ECO:0000256" key="3">
    <source>
        <dbReference type="ARBA" id="ARBA00022989"/>
    </source>
</evidence>
<evidence type="ECO:0000256" key="1">
    <source>
        <dbReference type="ARBA" id="ARBA00004141"/>
    </source>
</evidence>
<dbReference type="NCBIfam" id="TIGR03061">
    <property type="entry name" value="pip_yhgE_Nterm"/>
    <property type="match status" value="1"/>
</dbReference>
<dbReference type="HOGENOM" id="CLU_004534_2_0_9"/>
<dbReference type="InterPro" id="IPR017500">
    <property type="entry name" value="Phage_infect_YhgE_N"/>
</dbReference>
<feature type="transmembrane region" description="Helical" evidence="6">
    <location>
        <begin position="518"/>
        <end position="541"/>
    </location>
</feature>
<dbReference type="KEGG" id="cbo:CBO2927"/>
<dbReference type="Pfam" id="PF12698">
    <property type="entry name" value="ABC2_membrane_3"/>
    <property type="match status" value="2"/>
</dbReference>
<feature type="coiled-coil region" evidence="5">
    <location>
        <begin position="329"/>
        <end position="356"/>
    </location>
</feature>
<feature type="transmembrane region" description="Helical" evidence="6">
    <location>
        <begin position="593"/>
        <end position="615"/>
    </location>
</feature>
<dbReference type="NCBIfam" id="TIGR03062">
    <property type="entry name" value="pip_yhgE_Cterm"/>
    <property type="match status" value="1"/>
</dbReference>
<evidence type="ECO:0000256" key="2">
    <source>
        <dbReference type="ARBA" id="ARBA00022692"/>
    </source>
</evidence>
<keyword evidence="2 6" id="KW-0812">Transmembrane</keyword>
<evidence type="ECO:0000256" key="6">
    <source>
        <dbReference type="SAM" id="Phobius"/>
    </source>
</evidence>
<keyword evidence="5" id="KW-0175">Coiled coil</keyword>
<name>A5I609_CLOBH</name>
<gene>
    <name evidence="8" type="ordered locus">CBO2927</name>
</gene>
<organism evidence="8 9">
    <name type="scientific">Clostridium botulinum (strain Hall / ATCC 3502 / NCTC 13319 / Type A)</name>
    <dbReference type="NCBI Taxonomy" id="441771"/>
    <lineage>
        <taxon>Bacteria</taxon>
        <taxon>Bacillati</taxon>
        <taxon>Bacillota</taxon>
        <taxon>Clostridia</taxon>
        <taxon>Eubacteriales</taxon>
        <taxon>Clostridiaceae</taxon>
        <taxon>Clostridium</taxon>
    </lineage>
</organism>
<dbReference type="Proteomes" id="UP000001986">
    <property type="component" value="Chromosome"/>
</dbReference>
<dbReference type="GeneID" id="5187430"/>
<accession>A7G791</accession>
<proteinExistence type="predicted"/>
<keyword evidence="3 6" id="KW-1133">Transmembrane helix</keyword>
<dbReference type="InterPro" id="IPR051328">
    <property type="entry name" value="T7SS_ABC-Transporter"/>
</dbReference>
<evidence type="ECO:0000256" key="5">
    <source>
        <dbReference type="SAM" id="Coils"/>
    </source>
</evidence>
<dbReference type="KEGG" id="cbh:CLC_2821"/>
<protein>
    <submittedName>
        <fullName evidence="8">Membrane protein</fullName>
    </submittedName>
</protein>
<feature type="transmembrane region" description="Helical" evidence="6">
    <location>
        <begin position="12"/>
        <end position="38"/>
    </location>
</feature>
<evidence type="ECO:0000313" key="9">
    <source>
        <dbReference type="Proteomes" id="UP000001986"/>
    </source>
</evidence>
<sequence length="720" mass="80658">MKNIFKIYNRDLQNIITNWVAIVVMLGLMILPSLYAWFNIKSSWDPYSNTKSISVAVVNKDKAAFFKGQSINVGEELVNKLKINKNIGWKFVDEKEAEKGVKYGKYYASIMIPEDFSYKILSITRDKQEKPTLIYSVNEKSNAVAPKITSKGVTTIQSEVTKTFVKTVNGIIFEMFNKLGIELEKGKPKLKDLMNMIFYVNDKIPEINASIDKLEKGAITLEEFIEKINKDIPLIKDTINSALSAGDKTKLFLSKSKEGINNVAPYIKQDLIIARKINSTAEVLIEEGVDLIGKNSSKARENLLSSKDKLTNVKEILNSILELIDIINKDKKNIIMNDFENNIKNMKERVNNKIENINTVISSIDRGEKVSVEALNRLNNKANGIDSILEKTIEDFNPKIVPAINNVLNDLIVVADNTIQLLKNANENLPGATELLDKGYTGAEKGIKGIKILKSNLPSIEKSIGEVSNKLKTLDDDERLNEIIKLMKSNAKIESDFISNPVEIKENRIYPIPNYGSAMAPFFTTLSLWVGALILVSILSVEVKDIKGAKKLKVHEKYFGRYFTFMTIAIFQALIVSLGDIYLLKVYVSNKSIFILFSIFISIIFSMIIYTLVSVFGNVGKALGVILLVLQISASGGTFPIEVTPGFFQRINPLLPFTYSVSGMREAVGGVIEGILLRDIIILLIYFTLSILLALLLKKKLEKANKNFVKKFKESGLVEE</sequence>
<dbReference type="InterPro" id="IPR013525">
    <property type="entry name" value="ABC2_TM"/>
</dbReference>
<evidence type="ECO:0000313" key="8">
    <source>
        <dbReference type="EMBL" id="CAL84489.1"/>
    </source>
</evidence>
<feature type="transmembrane region" description="Helical" evidence="6">
    <location>
        <begin position="675"/>
        <end position="697"/>
    </location>
</feature>
<comment type="subcellular location">
    <subcellularLocation>
        <location evidence="1">Membrane</location>
        <topology evidence="1">Multi-pass membrane protein</topology>
    </subcellularLocation>
</comment>
<reference evidence="8 9" key="1">
    <citation type="journal article" date="2007" name="Genome Res.">
        <title>Genome sequence of a proteolytic (Group I) Clostridium botulinum strain Hall A and comparative analysis of the clostridial genomes.</title>
        <authorList>
            <person name="Sebaihia M."/>
            <person name="Peck M.W."/>
            <person name="Minton N.P."/>
            <person name="Thomson N.R."/>
            <person name="Holden M.T.G."/>
            <person name="Mitchell W.J."/>
            <person name="Carter A.T."/>
            <person name="Bentley S.D."/>
            <person name="Mason D.R."/>
            <person name="Crossman L."/>
            <person name="Paul C.J."/>
            <person name="Ivens A."/>
            <person name="Wells-Bennik M.H.J."/>
            <person name="Davis I.J."/>
            <person name="Cerdeno-Tarraga A.M."/>
            <person name="Churcher C."/>
            <person name="Quail M.A."/>
            <person name="Chillingworth T."/>
            <person name="Feltwell T."/>
            <person name="Fraser A."/>
            <person name="Goodhead I."/>
            <person name="Hance Z."/>
            <person name="Jagels K."/>
            <person name="Larke N."/>
            <person name="Maddison M."/>
            <person name="Moule S."/>
            <person name="Mungall K."/>
            <person name="Norbertczak H."/>
            <person name="Rabbinowitsch E."/>
            <person name="Sanders M."/>
            <person name="Simmonds M."/>
            <person name="White B."/>
            <person name="Whithead S."/>
            <person name="Parkhill J."/>
        </authorList>
    </citation>
    <scope>NUCLEOTIDE SEQUENCE [LARGE SCALE GENOMIC DNA]</scope>
    <source>
        <strain evidence="9">Hall / ATCC 3502 / NCTC 13319 / Type A [Sanger]</strain>
    </source>
</reference>
<dbReference type="Gene3D" id="3.40.1710.10">
    <property type="entry name" value="abc type-2 transporter like domain"/>
    <property type="match status" value="1"/>
</dbReference>
<feature type="domain" description="ABC-2 type transporter transmembrane" evidence="7">
    <location>
        <begin position="366"/>
        <end position="696"/>
    </location>
</feature>
<dbReference type="InterPro" id="IPR017501">
    <property type="entry name" value="Phage_infect_YhgE_C"/>
</dbReference>
<feature type="transmembrane region" description="Helical" evidence="6">
    <location>
        <begin position="622"/>
        <end position="641"/>
    </location>
</feature>
<feature type="transmembrane region" description="Helical" evidence="6">
    <location>
        <begin position="562"/>
        <end position="587"/>
    </location>
</feature>
<dbReference type="PANTHER" id="PTHR43077">
    <property type="entry name" value="TRANSPORT PERMEASE YVFS-RELATED"/>
    <property type="match status" value="1"/>
</dbReference>
<dbReference type="PANTHER" id="PTHR43077:SF10">
    <property type="entry name" value="TRANSPORT PERMEASE PROTEIN"/>
    <property type="match status" value="1"/>
</dbReference>
<dbReference type="PATRIC" id="fig|413999.7.peg.2905"/>
<keyword evidence="4 6" id="KW-0472">Membrane</keyword>
<keyword evidence="9" id="KW-1185">Reference proteome</keyword>